<comment type="caution">
    <text evidence="1">The sequence shown here is derived from an EMBL/GenBank/DDBJ whole genome shotgun (WGS) entry which is preliminary data.</text>
</comment>
<feature type="non-terminal residue" evidence="1">
    <location>
        <position position="139"/>
    </location>
</feature>
<accession>A0A7J6KPT5</accession>
<reference evidence="1 2" key="1">
    <citation type="submission" date="2020-04" db="EMBL/GenBank/DDBJ databases">
        <title>Perkinsus olseni comparative genomics.</title>
        <authorList>
            <person name="Bogema D.R."/>
        </authorList>
    </citation>
    <scope>NUCLEOTIDE SEQUENCE [LARGE SCALE GENOMIC DNA]</scope>
    <source>
        <strain evidence="1">ATCC PRA-31</strain>
    </source>
</reference>
<gene>
    <name evidence="1" type="ORF">FOL46_002740</name>
</gene>
<sequence>MAISSVFLSVNTDSYQTALIMVYSESSQNDVKEDDELVGCCEPLYQAEKMRVPIISEALRDEFVHGHAGQRRVLLALTSMSCFLSNVADATEFLQQCGICLRRTKPMFVSRDTDLFSWSVLPGAKPFSIVCADVMYIKR</sequence>
<protein>
    <submittedName>
        <fullName evidence="1">Uncharacterized protein</fullName>
    </submittedName>
</protein>
<dbReference type="Proteomes" id="UP000572268">
    <property type="component" value="Unassembled WGS sequence"/>
</dbReference>
<evidence type="ECO:0000313" key="2">
    <source>
        <dbReference type="Proteomes" id="UP000572268"/>
    </source>
</evidence>
<proteinExistence type="predicted"/>
<organism evidence="1 2">
    <name type="scientific">Perkinsus olseni</name>
    <name type="common">Perkinsus atlanticus</name>
    <dbReference type="NCBI Taxonomy" id="32597"/>
    <lineage>
        <taxon>Eukaryota</taxon>
        <taxon>Sar</taxon>
        <taxon>Alveolata</taxon>
        <taxon>Perkinsozoa</taxon>
        <taxon>Perkinsea</taxon>
        <taxon>Perkinsida</taxon>
        <taxon>Perkinsidae</taxon>
        <taxon>Perkinsus</taxon>
    </lineage>
</organism>
<name>A0A7J6KPT5_PEROL</name>
<evidence type="ECO:0000313" key="1">
    <source>
        <dbReference type="EMBL" id="KAF4648591.1"/>
    </source>
</evidence>
<dbReference type="EMBL" id="JABANN010001902">
    <property type="protein sequence ID" value="KAF4648591.1"/>
    <property type="molecule type" value="Genomic_DNA"/>
</dbReference>
<dbReference type="AlphaFoldDB" id="A0A7J6KPT5"/>